<dbReference type="SUPFAM" id="SSF49562">
    <property type="entry name" value="C2 domain (Calcium/lipid-binding domain, CaLB)"/>
    <property type="match status" value="1"/>
</dbReference>
<organism evidence="1 2">
    <name type="scientific">Rhododendron griersonianum</name>
    <dbReference type="NCBI Taxonomy" id="479676"/>
    <lineage>
        <taxon>Eukaryota</taxon>
        <taxon>Viridiplantae</taxon>
        <taxon>Streptophyta</taxon>
        <taxon>Embryophyta</taxon>
        <taxon>Tracheophyta</taxon>
        <taxon>Spermatophyta</taxon>
        <taxon>Magnoliopsida</taxon>
        <taxon>eudicotyledons</taxon>
        <taxon>Gunneridae</taxon>
        <taxon>Pentapetalae</taxon>
        <taxon>asterids</taxon>
        <taxon>Ericales</taxon>
        <taxon>Ericaceae</taxon>
        <taxon>Ericoideae</taxon>
        <taxon>Rhodoreae</taxon>
        <taxon>Rhododendron</taxon>
    </lineage>
</organism>
<evidence type="ECO:0000313" key="1">
    <source>
        <dbReference type="EMBL" id="KAG5558630.1"/>
    </source>
</evidence>
<dbReference type="EMBL" id="JACTNZ010000003">
    <property type="protein sequence ID" value="KAG5558630.1"/>
    <property type="molecule type" value="Genomic_DNA"/>
</dbReference>
<dbReference type="InterPro" id="IPR035892">
    <property type="entry name" value="C2_domain_sf"/>
</dbReference>
<dbReference type="Proteomes" id="UP000823749">
    <property type="component" value="Chromosome 3"/>
</dbReference>
<evidence type="ECO:0000313" key="2">
    <source>
        <dbReference type="Proteomes" id="UP000823749"/>
    </source>
</evidence>
<keyword evidence="2" id="KW-1185">Reference proteome</keyword>
<comment type="caution">
    <text evidence="1">The sequence shown here is derived from an EMBL/GenBank/DDBJ whole genome shotgun (WGS) entry which is preliminary data.</text>
</comment>
<dbReference type="AlphaFoldDB" id="A0AAV6L1R4"/>
<reference evidence="1" key="1">
    <citation type="submission" date="2020-08" db="EMBL/GenBank/DDBJ databases">
        <title>Plant Genome Project.</title>
        <authorList>
            <person name="Zhang R.-G."/>
        </authorList>
    </citation>
    <scope>NUCLEOTIDE SEQUENCE</scope>
    <source>
        <strain evidence="1">WSP0</strain>
        <tissue evidence="1">Leaf</tissue>
    </source>
</reference>
<gene>
    <name evidence="1" type="ORF">RHGRI_008543</name>
</gene>
<proteinExistence type="predicted"/>
<accession>A0AAV6L1R4</accession>
<name>A0AAV6L1R4_9ERIC</name>
<sequence length="175" mass="19923">MHPMADLYELDLRIDIVRWVKEIHMDILGIGRVDSRNAIDEGHKTYSLLSKKLVNPYDLDYNPFSDKKAVWDEKHRIRFNTPFDDSCFGVDFFDATSAEGAPLIGSARLPLRDLVLGERAVTKKLVLTCPSGRPIGEVTVTVAVRRVENPLPPEKTVTVVYEERAVDDFDEHDLR</sequence>
<protein>
    <submittedName>
        <fullName evidence="1">Uncharacterized protein</fullName>
    </submittedName>
</protein>